<evidence type="ECO:0000256" key="2">
    <source>
        <dbReference type="SAM" id="Phobius"/>
    </source>
</evidence>
<reference evidence="3" key="2">
    <citation type="submission" date="2010-07" db="EMBL/GenBank/DDBJ databases">
        <authorList>
            <consortium name="The Broad Institute Genome Sequencing Platform"/>
            <consortium name="Broad Institute Genome Sequencing Center for Infectious Disease"/>
            <person name="Ma L.-J."/>
            <person name="Dead R."/>
            <person name="Young S."/>
            <person name="Zeng Q."/>
            <person name="Koehrsen M."/>
            <person name="Alvarado L."/>
            <person name="Berlin A."/>
            <person name="Chapman S.B."/>
            <person name="Chen Z."/>
            <person name="Freedman E."/>
            <person name="Gellesch M."/>
            <person name="Goldberg J."/>
            <person name="Griggs A."/>
            <person name="Gujja S."/>
            <person name="Heilman E.R."/>
            <person name="Heiman D."/>
            <person name="Hepburn T."/>
            <person name="Howarth C."/>
            <person name="Jen D."/>
            <person name="Larson L."/>
            <person name="Mehta T."/>
            <person name="Neiman D."/>
            <person name="Pearson M."/>
            <person name="Roberts A."/>
            <person name="Saif S."/>
            <person name="Shea T."/>
            <person name="Shenoy N."/>
            <person name="Sisk P."/>
            <person name="Stolte C."/>
            <person name="Sykes S."/>
            <person name="Walk T."/>
            <person name="White J."/>
            <person name="Yandava C."/>
            <person name="Haas B."/>
            <person name="Nusbaum C."/>
            <person name="Birren B."/>
        </authorList>
    </citation>
    <scope>NUCLEOTIDE SEQUENCE</scope>
    <source>
        <strain evidence="3">R3-111a-1</strain>
    </source>
</reference>
<feature type="transmembrane region" description="Helical" evidence="2">
    <location>
        <begin position="45"/>
        <end position="69"/>
    </location>
</feature>
<organism evidence="3">
    <name type="scientific">Gaeumannomyces tritici (strain R3-111a-1)</name>
    <name type="common">Wheat and barley take-all root rot fungus</name>
    <name type="synonym">Gaeumannomyces graminis var. tritici</name>
    <dbReference type="NCBI Taxonomy" id="644352"/>
    <lineage>
        <taxon>Eukaryota</taxon>
        <taxon>Fungi</taxon>
        <taxon>Dikarya</taxon>
        <taxon>Ascomycota</taxon>
        <taxon>Pezizomycotina</taxon>
        <taxon>Sordariomycetes</taxon>
        <taxon>Sordariomycetidae</taxon>
        <taxon>Magnaporthales</taxon>
        <taxon>Magnaporthaceae</taxon>
        <taxon>Gaeumannomyces</taxon>
    </lineage>
</organism>
<dbReference type="EnsemblFungi" id="EJT71693">
    <property type="protein sequence ID" value="EJT71693"/>
    <property type="gene ID" value="GGTG_10947"/>
</dbReference>
<evidence type="ECO:0000256" key="1">
    <source>
        <dbReference type="SAM" id="MobiDB-lite"/>
    </source>
</evidence>
<keyword evidence="2" id="KW-0812">Transmembrane</keyword>
<reference evidence="4" key="4">
    <citation type="journal article" date="2015" name="G3 (Bethesda)">
        <title>Genome sequences of three phytopathogenic species of the Magnaporthaceae family of fungi.</title>
        <authorList>
            <person name="Okagaki L.H."/>
            <person name="Nunes C.C."/>
            <person name="Sailsbery J."/>
            <person name="Clay B."/>
            <person name="Brown D."/>
            <person name="John T."/>
            <person name="Oh Y."/>
            <person name="Young N."/>
            <person name="Fitzgerald M."/>
            <person name="Haas B.J."/>
            <person name="Zeng Q."/>
            <person name="Young S."/>
            <person name="Adiconis X."/>
            <person name="Fan L."/>
            <person name="Levin J.Z."/>
            <person name="Mitchell T.K."/>
            <person name="Okubara P.A."/>
            <person name="Farman M.L."/>
            <person name="Kohn L.M."/>
            <person name="Birren B."/>
            <person name="Ma L.-J."/>
            <person name="Dean R.A."/>
        </authorList>
    </citation>
    <scope>NUCLEOTIDE SEQUENCE</scope>
    <source>
        <strain evidence="4">R3-111a-1</strain>
    </source>
</reference>
<dbReference type="GeneID" id="20351405"/>
<name>J3PBS6_GAET3</name>
<reference evidence="4" key="5">
    <citation type="submission" date="2018-04" db="UniProtKB">
        <authorList>
            <consortium name="EnsemblFungi"/>
        </authorList>
    </citation>
    <scope>IDENTIFICATION</scope>
    <source>
        <strain evidence="4">R3-111a-1</strain>
    </source>
</reference>
<sequence>MGFWAFFAKKGISMLWKKHKERKNGGADAPGEHAGSKSSLPLLDYFVYFLPLPIILFYLLCFTGCLGTSPGIPNLNLVSLVQNSNGTGEMTVRIGHFGMCFTAENVPTACTSAVGQTGESLAQHFLSVAGSNSTTTSSSSNNGTASSAKGQAATQLLSTAKVIQSKIFTPLLPATGVFFVLGLAALAVLARLASRGGGRPYVMARRLLMALLWGSAAGSLMVALATTQTSAALEYAATTVHGSGPSASGRVLYRGASVEALQWVIAVLQCFFALRMAYAHRSTSPGGAAARSGGGNFEKDAEMGHMNV</sequence>
<dbReference type="Proteomes" id="UP000006039">
    <property type="component" value="Unassembled WGS sequence"/>
</dbReference>
<feature type="transmembrane region" description="Helical" evidence="2">
    <location>
        <begin position="260"/>
        <end position="278"/>
    </location>
</feature>
<reference evidence="5" key="1">
    <citation type="submission" date="2010-07" db="EMBL/GenBank/DDBJ databases">
        <title>The genome sequence of Gaeumannomyces graminis var. tritici strain R3-111a-1.</title>
        <authorList>
            <consortium name="The Broad Institute Genome Sequencing Platform"/>
            <person name="Ma L.-J."/>
            <person name="Dead R."/>
            <person name="Young S."/>
            <person name="Zeng Q."/>
            <person name="Koehrsen M."/>
            <person name="Alvarado L."/>
            <person name="Berlin A."/>
            <person name="Chapman S.B."/>
            <person name="Chen Z."/>
            <person name="Freedman E."/>
            <person name="Gellesch M."/>
            <person name="Goldberg J."/>
            <person name="Griggs A."/>
            <person name="Gujja S."/>
            <person name="Heilman E.R."/>
            <person name="Heiman D."/>
            <person name="Hepburn T."/>
            <person name="Howarth C."/>
            <person name="Jen D."/>
            <person name="Larson L."/>
            <person name="Mehta T."/>
            <person name="Neiman D."/>
            <person name="Pearson M."/>
            <person name="Roberts A."/>
            <person name="Saif S."/>
            <person name="Shea T."/>
            <person name="Shenoy N."/>
            <person name="Sisk P."/>
            <person name="Stolte C."/>
            <person name="Sykes S."/>
            <person name="Walk T."/>
            <person name="White J."/>
            <person name="Yandava C."/>
            <person name="Haas B."/>
            <person name="Nusbaum C."/>
            <person name="Birren B."/>
        </authorList>
    </citation>
    <scope>NUCLEOTIDE SEQUENCE [LARGE SCALE GENOMIC DNA]</scope>
    <source>
        <strain evidence="5">R3-111a-1</strain>
    </source>
</reference>
<reference evidence="3" key="3">
    <citation type="submission" date="2010-09" db="EMBL/GenBank/DDBJ databases">
        <title>Annotation of Gaeumannomyces graminis var. tritici R3-111a-1.</title>
        <authorList>
            <consortium name="The Broad Institute Genome Sequencing Platform"/>
            <person name="Ma L.-J."/>
            <person name="Dead R."/>
            <person name="Young S.K."/>
            <person name="Zeng Q."/>
            <person name="Gargeya S."/>
            <person name="Fitzgerald M."/>
            <person name="Haas B."/>
            <person name="Abouelleil A."/>
            <person name="Alvarado L."/>
            <person name="Arachchi H.M."/>
            <person name="Berlin A."/>
            <person name="Brown A."/>
            <person name="Chapman S.B."/>
            <person name="Chen Z."/>
            <person name="Dunbar C."/>
            <person name="Freedman E."/>
            <person name="Gearin G."/>
            <person name="Gellesch M."/>
            <person name="Goldberg J."/>
            <person name="Griggs A."/>
            <person name="Gujja S."/>
            <person name="Heiman D."/>
            <person name="Howarth C."/>
            <person name="Larson L."/>
            <person name="Lui A."/>
            <person name="MacDonald P.J.P."/>
            <person name="Mehta T."/>
            <person name="Montmayeur A."/>
            <person name="Murphy C."/>
            <person name="Neiman D."/>
            <person name="Pearson M."/>
            <person name="Priest M."/>
            <person name="Roberts A."/>
            <person name="Saif S."/>
            <person name="Shea T."/>
            <person name="Shenoy N."/>
            <person name="Sisk P."/>
            <person name="Stolte C."/>
            <person name="Sykes S."/>
            <person name="Yandava C."/>
            <person name="Wortman J."/>
            <person name="Nusbaum C."/>
            <person name="Birren B."/>
        </authorList>
    </citation>
    <scope>NUCLEOTIDE SEQUENCE</scope>
    <source>
        <strain evidence="3">R3-111a-1</strain>
    </source>
</reference>
<feature type="region of interest" description="Disordered" evidence="1">
    <location>
        <begin position="284"/>
        <end position="308"/>
    </location>
</feature>
<feature type="transmembrane region" description="Helical" evidence="2">
    <location>
        <begin position="206"/>
        <end position="225"/>
    </location>
</feature>
<dbReference type="OrthoDB" id="10488093at2759"/>
<evidence type="ECO:0000313" key="5">
    <source>
        <dbReference type="Proteomes" id="UP000006039"/>
    </source>
</evidence>
<dbReference type="VEuPathDB" id="FungiDB:GGTG_10947"/>
<dbReference type="GO" id="GO:0016020">
    <property type="term" value="C:membrane"/>
    <property type="evidence" value="ECO:0007669"/>
    <property type="project" value="InterPro"/>
</dbReference>
<feature type="compositionally biased region" description="Basic and acidic residues" evidence="1">
    <location>
        <begin position="297"/>
        <end position="308"/>
    </location>
</feature>
<keyword evidence="5" id="KW-1185">Reference proteome</keyword>
<keyword evidence="2" id="KW-0472">Membrane</keyword>
<protein>
    <submittedName>
        <fullName evidence="3 4">Uncharacterized protein</fullName>
    </submittedName>
</protein>
<dbReference type="STRING" id="644352.J3PBS6"/>
<proteinExistence type="predicted"/>
<dbReference type="RefSeq" id="XP_009227090.1">
    <property type="nucleotide sequence ID" value="XM_009228826.1"/>
</dbReference>
<gene>
    <name evidence="4" type="primary">20351405</name>
    <name evidence="3" type="ORF">GGTG_10947</name>
</gene>
<keyword evidence="2" id="KW-1133">Transmembrane helix</keyword>
<dbReference type="eggNOG" id="ENOG502SZUP">
    <property type="taxonomic scope" value="Eukaryota"/>
</dbReference>
<dbReference type="AlphaFoldDB" id="J3PBS6"/>
<dbReference type="InterPro" id="IPR033481">
    <property type="entry name" value="Dni1/Fig1"/>
</dbReference>
<dbReference type="HOGENOM" id="CLU_903274_0_0_1"/>
<evidence type="ECO:0000313" key="4">
    <source>
        <dbReference type="EnsemblFungi" id="EJT71693"/>
    </source>
</evidence>
<accession>J3PBS6</accession>
<dbReference type="EMBL" id="GL385400">
    <property type="protein sequence ID" value="EJT71693.1"/>
    <property type="molecule type" value="Genomic_DNA"/>
</dbReference>
<dbReference type="Pfam" id="PF12351">
    <property type="entry name" value="Fig1"/>
    <property type="match status" value="1"/>
</dbReference>
<evidence type="ECO:0000313" key="3">
    <source>
        <dbReference type="EMBL" id="EJT71693.1"/>
    </source>
</evidence>
<feature type="transmembrane region" description="Helical" evidence="2">
    <location>
        <begin position="171"/>
        <end position="194"/>
    </location>
</feature>